<dbReference type="OrthoDB" id="9798496at2"/>
<proteinExistence type="predicted"/>
<dbReference type="Gene3D" id="3.40.50.150">
    <property type="entry name" value="Vaccinia Virus protein VP39"/>
    <property type="match status" value="1"/>
</dbReference>
<keyword evidence="1" id="KW-0489">Methyltransferase</keyword>
<sequence>MDFHAARQNMVESQVRVNDVTDAALQVAMRHIQRERLCAPSQAFGAYGEVESPIAPGRVLMKPRDISKLLQTAEPKAGEAVLALAAPYAAAVLQHAGLTVTAQEADPRVVAVIEPYLKELGVTCVIADLKAPAGSGYDIIIVEGAVAEVPAAWLKALKVGGRLAVVVKDGPVGRARLYLRIESGISERDVFDSAPSTLPGFTRAPSFEF</sequence>
<dbReference type="GO" id="GO:0008168">
    <property type="term" value="F:methyltransferase activity"/>
    <property type="evidence" value="ECO:0007669"/>
    <property type="project" value="UniProtKB-KW"/>
</dbReference>
<dbReference type="EMBL" id="FMTS01000003">
    <property type="protein sequence ID" value="SCW63803.1"/>
    <property type="molecule type" value="Genomic_DNA"/>
</dbReference>
<protein>
    <submittedName>
        <fullName evidence="1">Protein-L-isoaspartate(D-aspartate) O-methyltransferase</fullName>
    </submittedName>
</protein>
<keyword evidence="2" id="KW-1185">Reference proteome</keyword>
<name>A0A1G4S3M6_9CAUL</name>
<accession>A0A1G4S3M6</accession>
<dbReference type="GO" id="GO:0032259">
    <property type="term" value="P:methylation"/>
    <property type="evidence" value="ECO:0007669"/>
    <property type="project" value="UniProtKB-KW"/>
</dbReference>
<dbReference type="AlphaFoldDB" id="A0A1G4S3M6"/>
<dbReference type="STRING" id="260084.SAMN02927928_2402"/>
<dbReference type="Pfam" id="PF01135">
    <property type="entry name" value="PCMT"/>
    <property type="match status" value="1"/>
</dbReference>
<dbReference type="SUPFAM" id="SSF53335">
    <property type="entry name" value="S-adenosyl-L-methionine-dependent methyltransferases"/>
    <property type="match status" value="1"/>
</dbReference>
<organism evidence="1 2">
    <name type="scientific">Asticcacaulis taihuensis</name>
    <dbReference type="NCBI Taxonomy" id="260084"/>
    <lineage>
        <taxon>Bacteria</taxon>
        <taxon>Pseudomonadati</taxon>
        <taxon>Pseudomonadota</taxon>
        <taxon>Alphaproteobacteria</taxon>
        <taxon>Caulobacterales</taxon>
        <taxon>Caulobacteraceae</taxon>
        <taxon>Asticcacaulis</taxon>
    </lineage>
</organism>
<gene>
    <name evidence="1" type="ORF">SAMN02927928_2402</name>
</gene>
<evidence type="ECO:0000313" key="2">
    <source>
        <dbReference type="Proteomes" id="UP000199150"/>
    </source>
</evidence>
<dbReference type="RefSeq" id="WP_090648124.1">
    <property type="nucleotide sequence ID" value="NZ_CBCRYE010000001.1"/>
</dbReference>
<dbReference type="Proteomes" id="UP000199150">
    <property type="component" value="Unassembled WGS sequence"/>
</dbReference>
<keyword evidence="1" id="KW-0808">Transferase</keyword>
<evidence type="ECO:0000313" key="1">
    <source>
        <dbReference type="EMBL" id="SCW63803.1"/>
    </source>
</evidence>
<dbReference type="InterPro" id="IPR029063">
    <property type="entry name" value="SAM-dependent_MTases_sf"/>
</dbReference>
<reference evidence="2" key="1">
    <citation type="submission" date="2016-10" db="EMBL/GenBank/DDBJ databases">
        <authorList>
            <person name="Varghese N."/>
            <person name="Submissions S."/>
        </authorList>
    </citation>
    <scope>NUCLEOTIDE SEQUENCE [LARGE SCALE GENOMIC DNA]</scope>
    <source>
        <strain evidence="2">CGMCC 1.3431</strain>
    </source>
</reference>